<gene>
    <name evidence="1" type="ORF">F0562_015846</name>
</gene>
<evidence type="ECO:0000313" key="2">
    <source>
        <dbReference type="Proteomes" id="UP000325577"/>
    </source>
</evidence>
<protein>
    <recommendedName>
        <fullName evidence="3">Plastid lipid-associated protein/fibrillin conserved domain-containing protein</fullName>
    </recommendedName>
</protein>
<organism evidence="1 2">
    <name type="scientific">Nyssa sinensis</name>
    <dbReference type="NCBI Taxonomy" id="561372"/>
    <lineage>
        <taxon>Eukaryota</taxon>
        <taxon>Viridiplantae</taxon>
        <taxon>Streptophyta</taxon>
        <taxon>Embryophyta</taxon>
        <taxon>Tracheophyta</taxon>
        <taxon>Spermatophyta</taxon>
        <taxon>Magnoliopsida</taxon>
        <taxon>eudicotyledons</taxon>
        <taxon>Gunneridae</taxon>
        <taxon>Pentapetalae</taxon>
        <taxon>asterids</taxon>
        <taxon>Cornales</taxon>
        <taxon>Nyssaceae</taxon>
        <taxon>Nyssa</taxon>
    </lineage>
</organism>
<dbReference type="EMBL" id="CM018050">
    <property type="protein sequence ID" value="KAA8518271.1"/>
    <property type="molecule type" value="Genomic_DNA"/>
</dbReference>
<reference evidence="1 2" key="1">
    <citation type="submission" date="2019-09" db="EMBL/GenBank/DDBJ databases">
        <title>A chromosome-level genome assembly of the Chinese tupelo Nyssa sinensis.</title>
        <authorList>
            <person name="Yang X."/>
            <person name="Kang M."/>
            <person name="Yang Y."/>
            <person name="Xiong H."/>
            <person name="Wang M."/>
            <person name="Zhang Z."/>
            <person name="Wang Z."/>
            <person name="Wu H."/>
            <person name="Ma T."/>
            <person name="Liu J."/>
            <person name="Xi Z."/>
        </authorList>
    </citation>
    <scope>NUCLEOTIDE SEQUENCE [LARGE SCALE GENOMIC DNA]</scope>
    <source>
        <strain evidence="1">J267</strain>
        <tissue evidence="1">Leaf</tissue>
    </source>
</reference>
<dbReference type="AlphaFoldDB" id="A0A5J4ZMG0"/>
<dbReference type="Proteomes" id="UP000325577">
    <property type="component" value="Linkage Group LG7"/>
</dbReference>
<name>A0A5J4ZMG0_9ASTE</name>
<sequence>MVQQTVQGASATYAEELSAPSLDLKCGGFEALVTGMTTEMQPIDVNERITDLKRLNPTSRPTMWTIEWFESGRPGLFAAKLIFERSPSTLANLSRLDLVIQDGYAKITVNMKLVNSIESKFNCPPVSPVQQLLVPIRDAMTSGLKVPLSGTFQRLFMISYLDEEILIIRHFWST</sequence>
<dbReference type="OrthoDB" id="2015720at2759"/>
<proteinExistence type="predicted"/>
<accession>A0A5J4ZMG0</accession>
<evidence type="ECO:0008006" key="3">
    <source>
        <dbReference type="Google" id="ProtNLM"/>
    </source>
</evidence>
<keyword evidence="2" id="KW-1185">Reference proteome</keyword>
<evidence type="ECO:0000313" key="1">
    <source>
        <dbReference type="EMBL" id="KAA8518271.1"/>
    </source>
</evidence>